<dbReference type="InterPro" id="IPR006311">
    <property type="entry name" value="TAT_signal"/>
</dbReference>
<dbReference type="Proteomes" id="UP000823736">
    <property type="component" value="Unassembled WGS sequence"/>
</dbReference>
<organism evidence="1 2">
    <name type="scientific">Halolamina salifodinae</name>
    <dbReference type="NCBI Taxonomy" id="1202767"/>
    <lineage>
        <taxon>Archaea</taxon>
        <taxon>Methanobacteriati</taxon>
        <taxon>Methanobacteriota</taxon>
        <taxon>Stenosarchaea group</taxon>
        <taxon>Halobacteria</taxon>
        <taxon>Halobacteriales</taxon>
        <taxon>Haloferacaceae</taxon>
    </lineage>
</organism>
<dbReference type="SUPFAM" id="SSF50998">
    <property type="entry name" value="Quinoprotein alcohol dehydrogenase-like"/>
    <property type="match status" value="1"/>
</dbReference>
<dbReference type="InterPro" id="IPR011047">
    <property type="entry name" value="Quinoprotein_ADH-like_sf"/>
</dbReference>
<protein>
    <submittedName>
        <fullName evidence="1">Uncharacterized protein</fullName>
    </submittedName>
</protein>
<proteinExistence type="predicted"/>
<evidence type="ECO:0000313" key="2">
    <source>
        <dbReference type="Proteomes" id="UP000823736"/>
    </source>
</evidence>
<dbReference type="RefSeq" id="WP_245334649.1">
    <property type="nucleotide sequence ID" value="NZ_JAGGLC010000006.1"/>
</dbReference>
<name>A0A8T4H0X4_9EURY</name>
<gene>
    <name evidence="1" type="ORF">J2753_002724</name>
</gene>
<accession>A0A8T4H0X4</accession>
<evidence type="ECO:0000313" key="1">
    <source>
        <dbReference type="EMBL" id="MBP1988212.1"/>
    </source>
</evidence>
<comment type="caution">
    <text evidence="1">The sequence shown here is derived from an EMBL/GenBank/DDBJ whole genome shotgun (WGS) entry which is preliminary data.</text>
</comment>
<dbReference type="AlphaFoldDB" id="A0A8T4H0X4"/>
<dbReference type="EMBL" id="JAGGLC010000006">
    <property type="protein sequence ID" value="MBP1988212.1"/>
    <property type="molecule type" value="Genomic_DNA"/>
</dbReference>
<sequence length="321" mass="32609">MSDSPTLDGTRRSVLKATGGLLAAGGLLGSAGAATAAEEWTTAETPTARTLHAVVETAVGPFAVGGGGEVLHRTDLGWQRVLDDGPTGNSNDLYGAASTDDGTRLWVVGASGAIGEYNVLTGSLIDHSAPNDVTNNFNDVSVVGEPGDANVYIAGDSGKIYSSAANGATETWSQVTPGSGAAIQAIDFHGPTNGHAVDGNQTVFETTDGEVYERIGIADANVNFYAVDSDGRDEVHVAGDGGMVHDWDGAAWTPTDLGDASFRDIELADGSGYVVGGGGALFSFADGTWSQESTPTGENLKSIRRGSTDIAVGAAGTVIEK</sequence>
<dbReference type="PROSITE" id="PS51318">
    <property type="entry name" value="TAT"/>
    <property type="match status" value="1"/>
</dbReference>
<reference evidence="1" key="1">
    <citation type="submission" date="2021-03" db="EMBL/GenBank/DDBJ databases">
        <title>Genomic Encyclopedia of Type Strains, Phase IV (KMG-IV): sequencing the most valuable type-strain genomes for metagenomic binning, comparative biology and taxonomic classification.</title>
        <authorList>
            <person name="Goeker M."/>
        </authorList>
    </citation>
    <scope>NUCLEOTIDE SEQUENCE</scope>
    <source>
        <strain evidence="1">DSM 26232</strain>
    </source>
</reference>
<keyword evidence="2" id="KW-1185">Reference proteome</keyword>